<feature type="domain" description="Pyrrolo-quinoline quinone repeat" evidence="3">
    <location>
        <begin position="648"/>
        <end position="779"/>
    </location>
</feature>
<dbReference type="OrthoDB" id="47628at2759"/>
<dbReference type="InterPro" id="IPR000873">
    <property type="entry name" value="AMP-dep_synth/lig_dom"/>
</dbReference>
<dbReference type="PANTHER" id="PTHR44394:SF1">
    <property type="entry name" value="BETA-ALANINE-ACTIVATING ENZYME"/>
    <property type="match status" value="1"/>
</dbReference>
<protein>
    <recommendedName>
        <fullName evidence="6">Carrier domain-containing protein</fullName>
    </recommendedName>
</protein>
<evidence type="ECO:0000313" key="5">
    <source>
        <dbReference type="Proteomes" id="UP001165122"/>
    </source>
</evidence>
<dbReference type="InterPro" id="IPR009081">
    <property type="entry name" value="PP-bd_ACP"/>
</dbReference>
<dbReference type="Pfam" id="PF00550">
    <property type="entry name" value="PP-binding"/>
    <property type="match status" value="1"/>
</dbReference>
<dbReference type="InterPro" id="IPR015943">
    <property type="entry name" value="WD40/YVTN_repeat-like_dom_sf"/>
</dbReference>
<accession>A0A9W7DVS3</accession>
<name>A0A9W7DVS3_9STRA</name>
<dbReference type="SUPFAM" id="SSF47336">
    <property type="entry name" value="ACP-like"/>
    <property type="match status" value="1"/>
</dbReference>
<feature type="domain" description="AMP-dependent synthetase/ligase" evidence="1">
    <location>
        <begin position="155"/>
        <end position="364"/>
    </location>
</feature>
<comment type="caution">
    <text evidence="4">The sequence shown here is derived from an EMBL/GenBank/DDBJ whole genome shotgun (WGS) entry which is preliminary data.</text>
</comment>
<dbReference type="SUPFAM" id="SSF50998">
    <property type="entry name" value="Quinoprotein alcohol dehydrogenase-like"/>
    <property type="match status" value="1"/>
</dbReference>
<sequence>MTTIHELFDAVCFSTGDLDAIAPTPPLEPICYFEVQALSESLAAQVHHRFRPQATQTVLLIQLDGNTLLEAISVLAASRLKLPWITLEEMRSSHLEIIAEDLRRAGGYQTLIAIVQASGDEDFKCQTMFKVGVHKVLCMNEYGMINNSMNVPSSLPTPPETSSSDDLYIMFTSGTSGGTPKAVVGSTKSTIKRLQWFNDQFSVGGTRVARKTDLAFVDGVTELLSALLFGGCLVDIEHWKGLTERVDIDRVTLLPSQLEQLLRIVEDGEVGTKSSIGMICLSGEICPHAVAASKHFCGEKGYFRKTMLLNLYGQTETTGDVTYYCLRNGPKKGECCVNWIEEGDGIVPVGRPWAENVKIIIEDGEIVLLVDENSPFSNGYLRKNENGNSETYNTGDEGFLKDGILYVTGRVGGISSGKVNGKMVVASEAEYSLLMDGGLPGLRGKMPLHLAPRKVFVLGEFPLCARAAGKIDNMRLKQIVDDWVSGNVADVGDDDNNNNAFMNLVKAQLGVDDIDSSHSFVENGGDSMLAVTFLHSLKKAKKVKGMKGELNMSDVLGAESLNDLERIWKGEGRAKRRKVDVPSPPSSQFTPVVEVDEETGGAWSVSFKACVDSGPVFVNRGEQKLVIAGCQGGSFLAIDIVTKSVIGAQALEGAVEGAAVVDGDKVFVASYEKEGGRSWVSCFNVTLETLIWRTQLDGALVKSSVVLSGSSGCLFVAGGDFVWRLTMDRGVIEWVSELKKANIYSSPVIVSDEKELMLFSSELEEAWKLDFASGKVLDSLVEGIDPVFAGALRMEGGIYWGDIYGKINRLGFGGGVVSSQMSYSPCFSGPRKFGEDGSGSVLLGSHDGQIRCYDKDLNLLFEYSVGAVVRSRCLVANNNTVYVSTTAGEVLKLAVESVEVEGDDGGVYYTMEQIGRKLLEGEIWCDACLCFDGTLAVGCRDSKLWFVKL</sequence>
<dbReference type="AlphaFoldDB" id="A0A9W7DVS3"/>
<dbReference type="InterPro" id="IPR052091">
    <property type="entry name" value="Beta-ala_Activ/Resist"/>
</dbReference>
<evidence type="ECO:0008006" key="6">
    <source>
        <dbReference type="Google" id="ProtNLM"/>
    </source>
</evidence>
<dbReference type="Proteomes" id="UP001165122">
    <property type="component" value="Unassembled WGS sequence"/>
</dbReference>
<evidence type="ECO:0000313" key="4">
    <source>
        <dbReference type="EMBL" id="GMH56778.1"/>
    </source>
</evidence>
<dbReference type="SUPFAM" id="SSF56801">
    <property type="entry name" value="Acetyl-CoA synthetase-like"/>
    <property type="match status" value="1"/>
</dbReference>
<proteinExistence type="predicted"/>
<dbReference type="InterPro" id="IPR036736">
    <property type="entry name" value="ACP-like_sf"/>
</dbReference>
<organism evidence="4 5">
    <name type="scientific">Triparma laevis f. longispina</name>
    <dbReference type="NCBI Taxonomy" id="1714387"/>
    <lineage>
        <taxon>Eukaryota</taxon>
        <taxon>Sar</taxon>
        <taxon>Stramenopiles</taxon>
        <taxon>Ochrophyta</taxon>
        <taxon>Bolidophyceae</taxon>
        <taxon>Parmales</taxon>
        <taxon>Triparmaceae</taxon>
        <taxon>Triparma</taxon>
    </lineage>
</organism>
<dbReference type="Gene3D" id="1.10.1200.10">
    <property type="entry name" value="ACP-like"/>
    <property type="match status" value="1"/>
</dbReference>
<dbReference type="Gene3D" id="3.40.50.12780">
    <property type="entry name" value="N-terminal domain of ligase-like"/>
    <property type="match status" value="1"/>
</dbReference>
<dbReference type="EMBL" id="BRXW01000457">
    <property type="protein sequence ID" value="GMH56778.1"/>
    <property type="molecule type" value="Genomic_DNA"/>
</dbReference>
<keyword evidence="5" id="KW-1185">Reference proteome</keyword>
<reference evidence="5" key="1">
    <citation type="journal article" date="2023" name="Commun. Biol.">
        <title>Genome analysis of Parmales, the sister group of diatoms, reveals the evolutionary specialization of diatoms from phago-mixotrophs to photoautotrophs.</title>
        <authorList>
            <person name="Ban H."/>
            <person name="Sato S."/>
            <person name="Yoshikawa S."/>
            <person name="Yamada K."/>
            <person name="Nakamura Y."/>
            <person name="Ichinomiya M."/>
            <person name="Sato N."/>
            <person name="Blanc-Mathieu R."/>
            <person name="Endo H."/>
            <person name="Kuwata A."/>
            <person name="Ogata H."/>
        </authorList>
    </citation>
    <scope>NUCLEOTIDE SEQUENCE [LARGE SCALE GENOMIC DNA]</scope>
    <source>
        <strain evidence="5">NIES 3700</strain>
    </source>
</reference>
<gene>
    <name evidence="4" type="ORF">TrLO_g4294</name>
</gene>
<dbReference type="InterPro" id="IPR011047">
    <property type="entry name" value="Quinoprotein_ADH-like_sf"/>
</dbReference>
<dbReference type="Pfam" id="PF00501">
    <property type="entry name" value="AMP-binding"/>
    <property type="match status" value="1"/>
</dbReference>
<evidence type="ECO:0000259" key="2">
    <source>
        <dbReference type="Pfam" id="PF00550"/>
    </source>
</evidence>
<feature type="domain" description="Carrier" evidence="2">
    <location>
        <begin position="502"/>
        <end position="566"/>
    </location>
</feature>
<evidence type="ECO:0000259" key="3">
    <source>
        <dbReference type="Pfam" id="PF13360"/>
    </source>
</evidence>
<dbReference type="Gene3D" id="2.130.10.10">
    <property type="entry name" value="YVTN repeat-like/Quinoprotein amine dehydrogenase"/>
    <property type="match status" value="1"/>
</dbReference>
<dbReference type="GO" id="GO:0043041">
    <property type="term" value="P:amino acid activation for nonribosomal peptide biosynthetic process"/>
    <property type="evidence" value="ECO:0007669"/>
    <property type="project" value="TreeGrafter"/>
</dbReference>
<dbReference type="Pfam" id="PF13360">
    <property type="entry name" value="PQQ_2"/>
    <property type="match status" value="1"/>
</dbReference>
<dbReference type="InterPro" id="IPR002372">
    <property type="entry name" value="PQQ_rpt_dom"/>
</dbReference>
<dbReference type="PANTHER" id="PTHR44394">
    <property type="entry name" value="BETA-ALANINE-ACTIVATING ENZYME"/>
    <property type="match status" value="1"/>
</dbReference>
<dbReference type="InterPro" id="IPR042099">
    <property type="entry name" value="ANL_N_sf"/>
</dbReference>
<evidence type="ECO:0000259" key="1">
    <source>
        <dbReference type="Pfam" id="PF00501"/>
    </source>
</evidence>